<name>A0AAD5E3T8_UMBRA</name>
<accession>A0AAD5E3T8</accession>
<evidence type="ECO:0000256" key="2">
    <source>
        <dbReference type="ARBA" id="ARBA00022676"/>
    </source>
</evidence>
<evidence type="ECO:0000256" key="4">
    <source>
        <dbReference type="SAM" id="MobiDB-lite"/>
    </source>
</evidence>
<feature type="region of interest" description="Disordered" evidence="4">
    <location>
        <begin position="52"/>
        <end position="119"/>
    </location>
</feature>
<comment type="similarity">
    <text evidence="1">Belongs to the glycosyltransferase 34 family.</text>
</comment>
<comment type="caution">
    <text evidence="5">The sequence shown here is derived from an EMBL/GenBank/DDBJ whole genome shotgun (WGS) entry which is preliminary data.</text>
</comment>
<protein>
    <recommendedName>
        <fullName evidence="7">Galactosyl transferase GMA12/MNN10 family-domain-containing protein</fullName>
    </recommendedName>
</protein>
<dbReference type="PANTHER" id="PTHR31306">
    <property type="entry name" value="ALPHA-1,6-MANNOSYLTRANSFERASE MNN11-RELATED"/>
    <property type="match status" value="1"/>
</dbReference>
<reference evidence="5" key="2">
    <citation type="journal article" date="2022" name="Proc. Natl. Acad. Sci. U.S.A.">
        <title>Diploid-dominant life cycles characterize the early evolution of Fungi.</title>
        <authorList>
            <person name="Amses K.R."/>
            <person name="Simmons D.R."/>
            <person name="Longcore J.E."/>
            <person name="Mondo S.J."/>
            <person name="Seto K."/>
            <person name="Jeronimo G.H."/>
            <person name="Bonds A.E."/>
            <person name="Quandt C.A."/>
            <person name="Davis W.J."/>
            <person name="Chang Y."/>
            <person name="Federici B.A."/>
            <person name="Kuo A."/>
            <person name="LaButti K."/>
            <person name="Pangilinan J."/>
            <person name="Andreopoulos W."/>
            <person name="Tritt A."/>
            <person name="Riley R."/>
            <person name="Hundley H."/>
            <person name="Johnson J."/>
            <person name="Lipzen A."/>
            <person name="Barry K."/>
            <person name="Lang B.F."/>
            <person name="Cuomo C.A."/>
            <person name="Buchler N.E."/>
            <person name="Grigoriev I.V."/>
            <person name="Spatafora J.W."/>
            <person name="Stajich J.E."/>
            <person name="James T.Y."/>
        </authorList>
    </citation>
    <scope>NUCLEOTIDE SEQUENCE</scope>
    <source>
        <strain evidence="5">AG</strain>
    </source>
</reference>
<dbReference type="GeneID" id="75917112"/>
<sequence>MPSYKPLNVSDPSYGPSTRMRPNRRTIMCLCILTLILLLILSAKMTPSDKDEYLTTVPPKEAEVHEPVVSKPDDMADIPESEDIDENETDQMDDEITPPLPPSPPKTYPSPHSDSHTKVPTVEDDLEETVINTSNHYQMLVVIATPANLLSRRSLIRQKYFGIHNNLLPCMTANSDIYYRFWVYGGTENLSGDEHRRYEAERMEYGDIVDMPDVESFDESAIVDWAEIDLGRKGISYDYMVMQDGNTFVHLQNVKRELLDGVIGEGTNSPTTVSSEMPYNLVWGTFGGGSVDKHAVIVGTSAAKSALLNSKQYEQSDLPLFSRMFKYFSAPGSLDGEASPIGPEFIQEDGEGNNNRMNVWENNIESVHDQDLIITEVYQDSDFEEIARWTSLKPLPACYPAKSSSNATPESSEAIDDDEDGEQDIDPDMEEETTLTEEVTPAVSIAVITSSYIYPDDCMLPSARLSAENKRQYALKHGYSFVARSAEFAQQAVRGDRKAVWGKIDVIEKVLPKYDWIFWLDMDAVIMNQDNKIESLLAKFESNYEGGKAAFDKDIDFIVAKPHGDPMINAGVFLFRNTPWSMKYLRKVQESTEYYQFHPSYEQMAMWKLMQEPEFKARSLLLDDDNHTFNTFPNRYHAGDFVVHYAPDKCPNEAVLAGLDAARRIENGEVLQKLE</sequence>
<reference evidence="5" key="1">
    <citation type="submission" date="2021-06" db="EMBL/GenBank/DDBJ databases">
        <authorList>
            <consortium name="DOE Joint Genome Institute"/>
            <person name="Mondo S.J."/>
            <person name="Amses K.R."/>
            <person name="Simmons D.R."/>
            <person name="Longcore J.E."/>
            <person name="Seto K."/>
            <person name="Alves G.H."/>
            <person name="Bonds A.E."/>
            <person name="Quandt C.A."/>
            <person name="Davis W.J."/>
            <person name="Chang Y."/>
            <person name="Letcher P.M."/>
            <person name="Powell M.J."/>
            <person name="Kuo A."/>
            <person name="Labutti K."/>
            <person name="Pangilinan J."/>
            <person name="Andreopoulos W."/>
            <person name="Tritt A."/>
            <person name="Riley R."/>
            <person name="Hundley H."/>
            <person name="Johnson J."/>
            <person name="Lipzen A."/>
            <person name="Barry K."/>
            <person name="Berbee M.L."/>
            <person name="Buchler N.E."/>
            <person name="Grigoriev I.V."/>
            <person name="Spatafora J.W."/>
            <person name="Stajich J.E."/>
            <person name="James T.Y."/>
        </authorList>
    </citation>
    <scope>NUCLEOTIDE SEQUENCE</scope>
    <source>
        <strain evidence="5">AG</strain>
    </source>
</reference>
<dbReference type="EMBL" id="MU620960">
    <property type="protein sequence ID" value="KAI8576192.1"/>
    <property type="molecule type" value="Genomic_DNA"/>
</dbReference>
<feature type="compositionally biased region" description="Pro residues" evidence="4">
    <location>
        <begin position="98"/>
        <end position="108"/>
    </location>
</feature>
<dbReference type="InterPro" id="IPR029044">
    <property type="entry name" value="Nucleotide-diphossugar_trans"/>
</dbReference>
<organism evidence="5 6">
    <name type="scientific">Umbelopsis ramanniana AG</name>
    <dbReference type="NCBI Taxonomy" id="1314678"/>
    <lineage>
        <taxon>Eukaryota</taxon>
        <taxon>Fungi</taxon>
        <taxon>Fungi incertae sedis</taxon>
        <taxon>Mucoromycota</taxon>
        <taxon>Mucoromycotina</taxon>
        <taxon>Umbelopsidomycetes</taxon>
        <taxon>Umbelopsidales</taxon>
        <taxon>Umbelopsidaceae</taxon>
        <taxon>Umbelopsis</taxon>
    </lineage>
</organism>
<dbReference type="Proteomes" id="UP001206595">
    <property type="component" value="Unassembled WGS sequence"/>
</dbReference>
<feature type="compositionally biased region" description="Polar residues" evidence="4">
    <location>
        <begin position="402"/>
        <end position="411"/>
    </location>
</feature>
<dbReference type="PANTHER" id="PTHR31306:SF4">
    <property type="entry name" value="ALPHA-1,2-GALACTOSYLTRANSFERASE"/>
    <property type="match status" value="1"/>
</dbReference>
<feature type="compositionally biased region" description="Acidic residues" evidence="4">
    <location>
        <begin position="413"/>
        <end position="435"/>
    </location>
</feature>
<feature type="region of interest" description="Disordered" evidence="4">
    <location>
        <begin position="1"/>
        <end position="21"/>
    </location>
</feature>
<dbReference type="GO" id="GO:0000139">
    <property type="term" value="C:Golgi membrane"/>
    <property type="evidence" value="ECO:0007669"/>
    <property type="project" value="TreeGrafter"/>
</dbReference>
<feature type="compositionally biased region" description="Basic and acidic residues" evidence="4">
    <location>
        <begin position="60"/>
        <end position="74"/>
    </location>
</feature>
<dbReference type="GO" id="GO:0006487">
    <property type="term" value="P:protein N-linked glycosylation"/>
    <property type="evidence" value="ECO:0007669"/>
    <property type="project" value="TreeGrafter"/>
</dbReference>
<feature type="compositionally biased region" description="Acidic residues" evidence="4">
    <location>
        <begin position="75"/>
        <end position="96"/>
    </location>
</feature>
<keyword evidence="2" id="KW-0328">Glycosyltransferase</keyword>
<dbReference type="Pfam" id="PF05637">
    <property type="entry name" value="Glyco_transf_34"/>
    <property type="match status" value="1"/>
</dbReference>
<dbReference type="RefSeq" id="XP_051441196.1">
    <property type="nucleotide sequence ID" value="XM_051591769.1"/>
</dbReference>
<evidence type="ECO:0000256" key="3">
    <source>
        <dbReference type="ARBA" id="ARBA00022679"/>
    </source>
</evidence>
<feature type="region of interest" description="Disordered" evidence="4">
    <location>
        <begin position="400"/>
        <end position="437"/>
    </location>
</feature>
<dbReference type="InterPro" id="IPR008630">
    <property type="entry name" value="Glyco_trans_34"/>
</dbReference>
<proteinExistence type="inferred from homology"/>
<dbReference type="Gene3D" id="3.90.550.10">
    <property type="entry name" value="Spore Coat Polysaccharide Biosynthesis Protein SpsA, Chain A"/>
    <property type="match status" value="1"/>
</dbReference>
<keyword evidence="3" id="KW-0808">Transferase</keyword>
<evidence type="ECO:0000313" key="6">
    <source>
        <dbReference type="Proteomes" id="UP001206595"/>
    </source>
</evidence>
<dbReference type="AlphaFoldDB" id="A0AAD5E3T8"/>
<dbReference type="SUPFAM" id="SSF53448">
    <property type="entry name" value="Nucleotide-diphospho-sugar transferases"/>
    <property type="match status" value="1"/>
</dbReference>
<evidence type="ECO:0008006" key="7">
    <source>
        <dbReference type="Google" id="ProtNLM"/>
    </source>
</evidence>
<gene>
    <name evidence="5" type="ORF">K450DRAFT_258057</name>
</gene>
<dbReference type="GO" id="GO:0016757">
    <property type="term" value="F:glycosyltransferase activity"/>
    <property type="evidence" value="ECO:0007669"/>
    <property type="project" value="UniProtKB-KW"/>
</dbReference>
<keyword evidence="6" id="KW-1185">Reference proteome</keyword>
<evidence type="ECO:0000313" key="5">
    <source>
        <dbReference type="EMBL" id="KAI8576192.1"/>
    </source>
</evidence>
<evidence type="ECO:0000256" key="1">
    <source>
        <dbReference type="ARBA" id="ARBA00005664"/>
    </source>
</evidence>